<keyword evidence="4 5" id="KW-0862">Zinc</keyword>
<dbReference type="CDD" id="cd10719">
    <property type="entry name" value="DnaJ_zf"/>
    <property type="match status" value="1"/>
</dbReference>
<dbReference type="Pfam" id="PF01556">
    <property type="entry name" value="DnaJ_C"/>
    <property type="match status" value="1"/>
</dbReference>
<dbReference type="PROSITE" id="PS51188">
    <property type="entry name" value="ZF_CR"/>
    <property type="match status" value="1"/>
</dbReference>
<dbReference type="InterPro" id="IPR008971">
    <property type="entry name" value="HSP40/DnaJ_pept-bd"/>
</dbReference>
<dbReference type="Gene3D" id="2.60.260.20">
    <property type="entry name" value="Urease metallochaperone UreE, N-terminal domain"/>
    <property type="match status" value="1"/>
</dbReference>
<evidence type="ECO:0000259" key="7">
    <source>
        <dbReference type="PROSITE" id="PS51188"/>
    </source>
</evidence>
<protein>
    <submittedName>
        <fullName evidence="9">J domain-containing protein</fullName>
    </submittedName>
</protein>
<dbReference type="Pfam" id="PF00684">
    <property type="entry name" value="DnaJ_CXXCXGXG"/>
    <property type="match status" value="1"/>
</dbReference>
<dbReference type="Gene3D" id="1.10.287.110">
    <property type="entry name" value="DnaJ domain"/>
    <property type="match status" value="1"/>
</dbReference>
<dbReference type="SMART" id="SM00271">
    <property type="entry name" value="DnaJ"/>
    <property type="match status" value="1"/>
</dbReference>
<name>A0A1I7WYR5_HETBA</name>
<dbReference type="Proteomes" id="UP000095283">
    <property type="component" value="Unplaced"/>
</dbReference>
<feature type="domain" description="CR-type" evidence="7">
    <location>
        <begin position="96"/>
        <end position="180"/>
    </location>
</feature>
<evidence type="ECO:0000256" key="2">
    <source>
        <dbReference type="ARBA" id="ARBA00022737"/>
    </source>
</evidence>
<dbReference type="InterPro" id="IPR001623">
    <property type="entry name" value="DnaJ_domain"/>
</dbReference>
<evidence type="ECO:0000313" key="8">
    <source>
        <dbReference type="Proteomes" id="UP000095283"/>
    </source>
</evidence>
<dbReference type="AlphaFoldDB" id="A0A1I7WYR5"/>
<feature type="zinc finger region" description="CR-type" evidence="5">
    <location>
        <begin position="96"/>
        <end position="180"/>
    </location>
</feature>
<feature type="domain" description="J" evidence="6">
    <location>
        <begin position="15"/>
        <end position="95"/>
    </location>
</feature>
<dbReference type="PANTHER" id="PTHR43888">
    <property type="entry name" value="DNAJ-LIKE-2, ISOFORM A-RELATED"/>
    <property type="match status" value="1"/>
</dbReference>
<reference evidence="9" key="1">
    <citation type="submission" date="2016-11" db="UniProtKB">
        <authorList>
            <consortium name="WormBaseParasite"/>
        </authorList>
    </citation>
    <scope>IDENTIFICATION</scope>
</reference>
<dbReference type="InterPro" id="IPR002939">
    <property type="entry name" value="DnaJ_C"/>
</dbReference>
<keyword evidence="8" id="KW-1185">Reference proteome</keyword>
<evidence type="ECO:0000259" key="6">
    <source>
        <dbReference type="PROSITE" id="PS50076"/>
    </source>
</evidence>
<dbReference type="InterPro" id="IPR044713">
    <property type="entry name" value="DNJA1/2-like"/>
</dbReference>
<dbReference type="SUPFAM" id="SSF49493">
    <property type="entry name" value="HSP40/DnaJ peptide-binding domain"/>
    <property type="match status" value="1"/>
</dbReference>
<dbReference type="SUPFAM" id="SSF46565">
    <property type="entry name" value="Chaperone J-domain"/>
    <property type="match status" value="1"/>
</dbReference>
<dbReference type="Gene3D" id="2.10.230.10">
    <property type="entry name" value="Heat shock protein DnaJ, cysteine-rich domain"/>
    <property type="match status" value="1"/>
</dbReference>
<dbReference type="GO" id="GO:0008270">
    <property type="term" value="F:zinc ion binding"/>
    <property type="evidence" value="ECO:0007669"/>
    <property type="project" value="UniProtKB-KW"/>
</dbReference>
<dbReference type="GO" id="GO:0030544">
    <property type="term" value="F:Hsp70 protein binding"/>
    <property type="evidence" value="ECO:0007669"/>
    <property type="project" value="InterPro"/>
</dbReference>
<dbReference type="InterPro" id="IPR001305">
    <property type="entry name" value="HSP_DnaJ_Cys-rich_dom"/>
</dbReference>
<keyword evidence="3 5" id="KW-0863">Zinc-finger</keyword>
<dbReference type="FunFam" id="2.10.230.10:FF:000001">
    <property type="entry name" value="DnaJ subfamily A member 2"/>
    <property type="match status" value="1"/>
</dbReference>
<dbReference type="GO" id="GO:0051082">
    <property type="term" value="F:unfolded protein binding"/>
    <property type="evidence" value="ECO:0007669"/>
    <property type="project" value="InterPro"/>
</dbReference>
<dbReference type="InterPro" id="IPR036869">
    <property type="entry name" value="J_dom_sf"/>
</dbReference>
<dbReference type="SUPFAM" id="SSF57938">
    <property type="entry name" value="DnaJ/Hsp40 cysteine-rich domain"/>
    <property type="match status" value="1"/>
</dbReference>
<dbReference type="CDD" id="cd06257">
    <property type="entry name" value="DnaJ"/>
    <property type="match status" value="1"/>
</dbReference>
<keyword evidence="1 5" id="KW-0479">Metal-binding</keyword>
<dbReference type="PRINTS" id="PR00625">
    <property type="entry name" value="JDOMAIN"/>
</dbReference>
<evidence type="ECO:0000313" key="9">
    <source>
        <dbReference type="WBParaSite" id="Hba_10333"/>
    </source>
</evidence>
<evidence type="ECO:0000256" key="5">
    <source>
        <dbReference type="PROSITE-ProRule" id="PRU00546"/>
    </source>
</evidence>
<proteinExistence type="predicted"/>
<evidence type="ECO:0000256" key="1">
    <source>
        <dbReference type="ARBA" id="ARBA00022723"/>
    </source>
</evidence>
<organism evidence="8 9">
    <name type="scientific">Heterorhabditis bacteriophora</name>
    <name type="common">Entomopathogenic nematode worm</name>
    <dbReference type="NCBI Taxonomy" id="37862"/>
    <lineage>
        <taxon>Eukaryota</taxon>
        <taxon>Metazoa</taxon>
        <taxon>Ecdysozoa</taxon>
        <taxon>Nematoda</taxon>
        <taxon>Chromadorea</taxon>
        <taxon>Rhabditida</taxon>
        <taxon>Rhabditina</taxon>
        <taxon>Rhabditomorpha</taxon>
        <taxon>Strongyloidea</taxon>
        <taxon>Heterorhabditidae</taxon>
        <taxon>Heterorhabditis</taxon>
    </lineage>
</organism>
<dbReference type="GO" id="GO:0006457">
    <property type="term" value="P:protein folding"/>
    <property type="evidence" value="ECO:0007669"/>
    <property type="project" value="InterPro"/>
</dbReference>
<keyword evidence="2" id="KW-0677">Repeat</keyword>
<dbReference type="CDD" id="cd10747">
    <property type="entry name" value="DnaJ_C"/>
    <property type="match status" value="1"/>
</dbReference>
<evidence type="ECO:0000256" key="4">
    <source>
        <dbReference type="ARBA" id="ARBA00022833"/>
    </source>
</evidence>
<dbReference type="InterPro" id="IPR036410">
    <property type="entry name" value="HSP_DnaJ_Cys-rich_dom_sf"/>
</dbReference>
<evidence type="ECO:0000256" key="3">
    <source>
        <dbReference type="ARBA" id="ARBA00022771"/>
    </source>
</evidence>
<dbReference type="Pfam" id="PF00226">
    <property type="entry name" value="DnaJ"/>
    <property type="match status" value="1"/>
</dbReference>
<sequence>MFYHGRAHDGPVDTHLYDRLKVRPDATEDEIKKSYRKLAKEYHPDKNSEHGEKVNVIFLWPKKHLTYNYILFRRPRRKFQDTVYPLNVSLEDVYNGKTSKLQLSKKALCRKCSGSGGRSGHSYECNSCRGRGVKNVVQQIGPGMIQQMQVRCPDCRGEGSKIPESDKCTSCKGEKFENVKKILEVHVEPGMRHGERVVFPSEGDQADPNVEPGDVVIVIQVKDHDTFEREGDDLYIKKLVYLDLFFF</sequence>
<dbReference type="WBParaSite" id="Hba_10333">
    <property type="protein sequence ID" value="Hba_10333"/>
    <property type="gene ID" value="Hba_10333"/>
</dbReference>
<dbReference type="PROSITE" id="PS50076">
    <property type="entry name" value="DNAJ_2"/>
    <property type="match status" value="1"/>
</dbReference>
<accession>A0A1I7WYR5</accession>